<dbReference type="RefSeq" id="WP_203565834.1">
    <property type="nucleotide sequence ID" value="NZ_JAAAMJ010000001.1"/>
</dbReference>
<comment type="caution">
    <text evidence="1">The sequence shown here is derived from an EMBL/GenBank/DDBJ whole genome shotgun (WGS) entry which is preliminary data.</text>
</comment>
<evidence type="ECO:0000313" key="2">
    <source>
        <dbReference type="Proteomes" id="UP000476332"/>
    </source>
</evidence>
<proteinExistence type="predicted"/>
<dbReference type="Proteomes" id="UP000476332">
    <property type="component" value="Unassembled WGS sequence"/>
</dbReference>
<sequence>MNMHTSELSYNVEPLGRRWTISFCHTPHGTFDRRVDALRAAVQDADRVRRMGHRVTVSVARPHGAPFAERVVRLAP</sequence>
<gene>
    <name evidence="1" type="ORF">GTW51_01205</name>
</gene>
<protein>
    <recommendedName>
        <fullName evidence="3">DUF2188 domain-containing protein</fullName>
    </recommendedName>
</protein>
<reference evidence="1 2" key="1">
    <citation type="submission" date="2020-01" db="EMBL/GenBank/DDBJ databases">
        <title>Genomes of bacteria type strains.</title>
        <authorList>
            <person name="Chen J."/>
            <person name="Zhu S."/>
            <person name="Chen J."/>
        </authorList>
    </citation>
    <scope>NUCLEOTIDE SEQUENCE [LARGE SCALE GENOMIC DNA]</scope>
    <source>
        <strain evidence="1 2">KCTC 52919</strain>
    </source>
</reference>
<dbReference type="AlphaFoldDB" id="A0A6L9MC94"/>
<accession>A0A6L9MC94</accession>
<evidence type="ECO:0000313" key="1">
    <source>
        <dbReference type="EMBL" id="NDV85311.1"/>
    </source>
</evidence>
<evidence type="ECO:0008006" key="3">
    <source>
        <dbReference type="Google" id="ProtNLM"/>
    </source>
</evidence>
<organism evidence="1 2">
    <name type="scientific">Aurantimonas aggregata</name>
    <dbReference type="NCBI Taxonomy" id="2047720"/>
    <lineage>
        <taxon>Bacteria</taxon>
        <taxon>Pseudomonadati</taxon>
        <taxon>Pseudomonadota</taxon>
        <taxon>Alphaproteobacteria</taxon>
        <taxon>Hyphomicrobiales</taxon>
        <taxon>Aurantimonadaceae</taxon>
        <taxon>Aurantimonas</taxon>
    </lineage>
</organism>
<dbReference type="EMBL" id="JAAAMJ010000001">
    <property type="protein sequence ID" value="NDV85311.1"/>
    <property type="molecule type" value="Genomic_DNA"/>
</dbReference>
<keyword evidence="2" id="KW-1185">Reference proteome</keyword>
<name>A0A6L9MC94_9HYPH</name>